<evidence type="ECO:0000313" key="2">
    <source>
        <dbReference type="Proteomes" id="UP001500058"/>
    </source>
</evidence>
<name>A0ABP5UTB9_9ACTN</name>
<protein>
    <submittedName>
        <fullName evidence="1">Uncharacterized protein</fullName>
    </submittedName>
</protein>
<dbReference type="Proteomes" id="UP001500058">
    <property type="component" value="Unassembled WGS sequence"/>
</dbReference>
<dbReference type="RefSeq" id="WP_344629329.1">
    <property type="nucleotide sequence ID" value="NZ_BAAATJ010000002.1"/>
</dbReference>
<gene>
    <name evidence="1" type="ORF">GCM10010420_07210</name>
</gene>
<dbReference type="EMBL" id="BAAATJ010000002">
    <property type="protein sequence ID" value="GAA2386896.1"/>
    <property type="molecule type" value="Genomic_DNA"/>
</dbReference>
<proteinExistence type="predicted"/>
<comment type="caution">
    <text evidence="1">The sequence shown here is derived from an EMBL/GenBank/DDBJ whole genome shotgun (WGS) entry which is preliminary data.</text>
</comment>
<reference evidence="2" key="1">
    <citation type="journal article" date="2019" name="Int. J. Syst. Evol. Microbiol.">
        <title>The Global Catalogue of Microorganisms (GCM) 10K type strain sequencing project: providing services to taxonomists for standard genome sequencing and annotation.</title>
        <authorList>
            <consortium name="The Broad Institute Genomics Platform"/>
            <consortium name="The Broad Institute Genome Sequencing Center for Infectious Disease"/>
            <person name="Wu L."/>
            <person name="Ma J."/>
        </authorList>
    </citation>
    <scope>NUCLEOTIDE SEQUENCE [LARGE SCALE GENOMIC DNA]</scope>
    <source>
        <strain evidence="2">JCM 6921</strain>
    </source>
</reference>
<keyword evidence="2" id="KW-1185">Reference proteome</keyword>
<evidence type="ECO:0000313" key="1">
    <source>
        <dbReference type="EMBL" id="GAA2386896.1"/>
    </source>
</evidence>
<organism evidence="1 2">
    <name type="scientific">Streptomyces glaucosporus</name>
    <dbReference type="NCBI Taxonomy" id="284044"/>
    <lineage>
        <taxon>Bacteria</taxon>
        <taxon>Bacillati</taxon>
        <taxon>Actinomycetota</taxon>
        <taxon>Actinomycetes</taxon>
        <taxon>Kitasatosporales</taxon>
        <taxon>Streptomycetaceae</taxon>
        <taxon>Streptomyces</taxon>
    </lineage>
</organism>
<sequence>MANWAAFAVVSEDGGHDLYESRSGAVGIDLDLLAGPGAVLPFARSHPAAEHWRDDLHCEGGALIDPYREVLLFFAWEGPSVRMRHRAAFMELMRRAWPGWRLRWAYGGPAELRSHPGPAPAPEVPGGRNPDVYPGPAIGPDDEDLADDDPLVCAVTVGTGRCHAITDLGDHPVAEGPGLLGRLASAPRHRACRWAAESGIHIDPERRRVGWWLLDVQAGAYAMAERWPGWTVEFWEDRWEEHVRASGGLFAPPPADRGRALAEVREEALRRLPGRSGTAGTVL</sequence>
<accession>A0ABP5UTB9</accession>